<dbReference type="EMBL" id="CP091871">
    <property type="protein sequence ID" value="WEU41021.1"/>
    <property type="molecule type" value="Genomic_DNA"/>
</dbReference>
<organism evidence="6 7">
    <name type="scientific">Odinarchaeota yellowstonii (strain LCB_4)</name>
    <dbReference type="NCBI Taxonomy" id="1841599"/>
    <lineage>
        <taxon>Archaea</taxon>
        <taxon>Promethearchaeati</taxon>
        <taxon>Candidatus Odinarchaeota</taxon>
        <taxon>Candidatus Odinarchaeia</taxon>
        <taxon>Candidatus Odinarchaeales</taxon>
        <taxon>Candidatus Odinarchaeaceae</taxon>
        <taxon>Candidatus Odinarchaeum</taxon>
    </lineage>
</organism>
<evidence type="ECO:0000313" key="7">
    <source>
        <dbReference type="Proteomes" id="UP000186851"/>
    </source>
</evidence>
<sequence length="108" mass="11852">MKITAVADEDTVLGLKLAGVNETYIVNTPLEAESKIRELSTRSDVGLIIITEQLGSKIRKLIQDIIRKGVPIILEIPDKTGALKEAEDPIRELVKKAVGVDIKIGKHR</sequence>
<dbReference type="GO" id="GO:0005524">
    <property type="term" value="F:ATP binding"/>
    <property type="evidence" value="ECO:0007669"/>
    <property type="project" value="UniProtKB-UniRule"/>
</dbReference>
<evidence type="ECO:0000256" key="5">
    <source>
        <dbReference type="HAMAP-Rule" id="MF_00312"/>
    </source>
</evidence>
<dbReference type="Proteomes" id="UP000186851">
    <property type="component" value="Chromosome"/>
</dbReference>
<accession>A0AAF0IC58</accession>
<evidence type="ECO:0000256" key="2">
    <source>
        <dbReference type="ARBA" id="ARBA00022448"/>
    </source>
</evidence>
<dbReference type="NCBIfam" id="NF003047">
    <property type="entry name" value="PRK03957.1"/>
    <property type="match status" value="1"/>
</dbReference>
<keyword evidence="5" id="KW-1003">Cell membrane</keyword>
<evidence type="ECO:0000256" key="1">
    <source>
        <dbReference type="ARBA" id="ARBA00010148"/>
    </source>
</evidence>
<dbReference type="PANTHER" id="PTHR13861:SF2">
    <property type="entry name" value="V-TYPE PROTON ATPASE SUBUNIT F"/>
    <property type="match status" value="1"/>
</dbReference>
<proteinExistence type="inferred from homology"/>
<dbReference type="GO" id="GO:0005886">
    <property type="term" value="C:plasma membrane"/>
    <property type="evidence" value="ECO:0007669"/>
    <property type="project" value="UniProtKB-SubCell"/>
</dbReference>
<evidence type="ECO:0000313" key="6">
    <source>
        <dbReference type="EMBL" id="WEU41021.1"/>
    </source>
</evidence>
<protein>
    <recommendedName>
        <fullName evidence="5">A-type ATP synthase subunit F</fullName>
    </recommendedName>
</protein>
<dbReference type="AlphaFoldDB" id="A0AAF0IC58"/>
<gene>
    <name evidence="5" type="primary">atpF</name>
    <name evidence="6" type="ORF">OdinLCB4_003725</name>
</gene>
<evidence type="ECO:0000256" key="3">
    <source>
        <dbReference type="ARBA" id="ARBA00022781"/>
    </source>
</evidence>
<name>A0AAF0IC58_ODILC</name>
<dbReference type="KEGG" id="oyw:OdinLCB4_003725"/>
<dbReference type="PANTHER" id="PTHR13861">
    <property type="entry name" value="VACUOLAR ATP SYNTHASE SUBUNIT F"/>
    <property type="match status" value="1"/>
</dbReference>
<keyword evidence="5" id="KW-0066">ATP synthesis</keyword>
<dbReference type="GO" id="GO:0042777">
    <property type="term" value="P:proton motive force-driven plasma membrane ATP synthesis"/>
    <property type="evidence" value="ECO:0007669"/>
    <property type="project" value="UniProtKB-UniRule"/>
</dbReference>
<evidence type="ECO:0000256" key="4">
    <source>
        <dbReference type="ARBA" id="ARBA00023065"/>
    </source>
</evidence>
<keyword evidence="3 5" id="KW-0375">Hydrogen ion transport</keyword>
<comment type="similarity">
    <text evidence="1 5">Belongs to the V-ATPase F subunit family.</text>
</comment>
<dbReference type="HAMAP" id="MF_00312">
    <property type="entry name" value="ATP_synth_F_arch"/>
    <property type="match status" value="1"/>
</dbReference>
<keyword evidence="2 5" id="KW-0813">Transport</keyword>
<comment type="function">
    <text evidence="5">Component of the A-type ATP synthase that produces ATP from ADP in the presence of a proton gradient across the membrane.</text>
</comment>
<dbReference type="InterPro" id="IPR022944">
    <property type="entry name" value="ATPase_V1-cplx_fsu_bac/arc"/>
</dbReference>
<dbReference type="InterPro" id="IPR036906">
    <property type="entry name" value="ATPase_V1_fsu_sf"/>
</dbReference>
<dbReference type="GO" id="GO:0046961">
    <property type="term" value="F:proton-transporting ATPase activity, rotational mechanism"/>
    <property type="evidence" value="ECO:0007669"/>
    <property type="project" value="InterPro"/>
</dbReference>
<comment type="subunit">
    <text evidence="5">Has multiple subunits with at least A(3), B(3), C, D, E, F, H, I and proteolipid K(x).</text>
</comment>
<comment type="subcellular location">
    <subcellularLocation>
        <location evidence="5">Cell membrane</location>
        <topology evidence="5">Peripheral membrane protein</topology>
    </subcellularLocation>
</comment>
<dbReference type="InterPro" id="IPR008218">
    <property type="entry name" value="ATPase_V1-cplx_f_g_su"/>
</dbReference>
<keyword evidence="4 5" id="KW-0406">Ion transport</keyword>
<dbReference type="GO" id="GO:0046933">
    <property type="term" value="F:proton-transporting ATP synthase activity, rotational mechanism"/>
    <property type="evidence" value="ECO:0007669"/>
    <property type="project" value="UniProtKB-UniRule"/>
</dbReference>
<dbReference type="Gene3D" id="3.40.50.10580">
    <property type="entry name" value="ATPase, V1 complex, subunit F"/>
    <property type="match status" value="1"/>
</dbReference>
<keyword evidence="5" id="KW-0472">Membrane</keyword>
<reference evidence="6" key="1">
    <citation type="journal article" date="2017" name="Nature">
        <title>Asgard archaea illuminate the origin of eukaryotic cellular complexity.</title>
        <authorList>
            <person name="Zaremba-Niedzwiedzka K."/>
            <person name="Caceres E.F."/>
            <person name="Saw J.H."/>
            <person name="Backstrom D."/>
            <person name="Juzokaite L."/>
            <person name="Vancaester E."/>
            <person name="Seitz K.W."/>
            <person name="Anantharaman K."/>
            <person name="Starnawski P."/>
            <person name="Kjeldsen K.U."/>
            <person name="Scott M.B."/>
            <person name="Nunoura T."/>
            <person name="Banfield J.F."/>
            <person name="Schramm A."/>
            <person name="Baker B.J."/>
            <person name="Spang A."/>
            <person name="Ettema T.J.G."/>
        </authorList>
    </citation>
    <scope>NUCLEOTIDE SEQUENCE</scope>
    <source>
        <strain evidence="6">LCB_4</strain>
    </source>
</reference>
<dbReference type="Pfam" id="PF01990">
    <property type="entry name" value="ATP-synt_F"/>
    <property type="match status" value="1"/>
</dbReference>
<reference evidence="6" key="2">
    <citation type="journal article" date="2022" name="Nat. Microbiol.">
        <title>A closed Candidatus Odinarchaeum chromosome exposes Asgard archaeal viruses.</title>
        <authorList>
            <person name="Tamarit D."/>
            <person name="Caceres E.F."/>
            <person name="Krupovic M."/>
            <person name="Nijland R."/>
            <person name="Eme L."/>
            <person name="Robinson N.P."/>
            <person name="Ettema T.J.G."/>
        </authorList>
    </citation>
    <scope>NUCLEOTIDE SEQUENCE</scope>
    <source>
        <strain evidence="6">LCB_4</strain>
    </source>
</reference>
<dbReference type="SUPFAM" id="SSF159468">
    <property type="entry name" value="AtpF-like"/>
    <property type="match status" value="1"/>
</dbReference>